<feature type="binding site" evidence="14">
    <location>
        <begin position="273"/>
        <end position="279"/>
    </location>
    <ligand>
        <name>NADP(+)</name>
        <dbReference type="ChEBI" id="CHEBI:58349"/>
    </ligand>
</feature>
<dbReference type="InterPro" id="IPR002125">
    <property type="entry name" value="CMP_dCMP_dom"/>
</dbReference>
<dbReference type="CDD" id="cd01284">
    <property type="entry name" value="Riboflavin_deaminase-reductase"/>
    <property type="match status" value="1"/>
</dbReference>
<reference evidence="17 18" key="1">
    <citation type="journal article" date="2010" name="J. Bacteriol.">
        <title>Genome sequence of Lentisphaera araneosa HTCC2155T, the type species of the order Lentisphaerales in the phylum Lentisphaerae.</title>
        <authorList>
            <person name="Thrash J.C."/>
            <person name="Cho J.C."/>
            <person name="Vergin K.L."/>
            <person name="Morris R.M."/>
            <person name="Giovannoni S.J."/>
        </authorList>
    </citation>
    <scope>NUCLEOTIDE SEQUENCE [LARGE SCALE GENOMIC DNA]</scope>
    <source>
        <strain evidence="17 18">HTCC2155</strain>
    </source>
</reference>
<dbReference type="EC" id="3.5.4.26" evidence="12"/>
<comment type="caution">
    <text evidence="17">The sequence shown here is derived from an EMBL/GenBank/DDBJ whole genome shotgun (WGS) entry which is preliminary data.</text>
</comment>
<dbReference type="AlphaFoldDB" id="A6DKL4"/>
<dbReference type="PROSITE" id="PS00903">
    <property type="entry name" value="CYT_DCMP_DEAMINASES_1"/>
    <property type="match status" value="1"/>
</dbReference>
<evidence type="ECO:0000256" key="5">
    <source>
        <dbReference type="ARBA" id="ARBA00007417"/>
    </source>
</evidence>
<dbReference type="eggNOG" id="COG0117">
    <property type="taxonomic scope" value="Bacteria"/>
</dbReference>
<evidence type="ECO:0000313" key="17">
    <source>
        <dbReference type="EMBL" id="EDM27912.1"/>
    </source>
</evidence>
<protein>
    <recommendedName>
        <fullName evidence="12">Riboflavin biosynthesis protein RibD</fullName>
    </recommendedName>
    <domain>
        <recommendedName>
            <fullName evidence="12">Diaminohydroxyphosphoribosylaminopyrimidine deaminase</fullName>
            <shortName evidence="12">DRAP deaminase</shortName>
            <ecNumber evidence="12">3.5.4.26</ecNumber>
        </recommendedName>
        <alternativeName>
            <fullName evidence="12">Riboflavin-specific deaminase</fullName>
        </alternativeName>
    </domain>
    <domain>
        <recommendedName>
            <fullName evidence="12">5-amino-6-(5-phosphoribosylamino)uracil reductase</fullName>
            <ecNumber evidence="12">1.1.1.193</ecNumber>
        </recommendedName>
        <alternativeName>
            <fullName evidence="12">HTP reductase</fullName>
        </alternativeName>
    </domain>
</protein>
<dbReference type="Pfam" id="PF00383">
    <property type="entry name" value="dCMP_cyt_deam_1"/>
    <property type="match status" value="1"/>
</dbReference>
<comment type="catalytic activity">
    <reaction evidence="12">
        <text>5-amino-6-(5-phospho-D-ribitylamino)uracil + NADP(+) = 5-amino-6-(5-phospho-D-ribosylamino)uracil + NADPH + H(+)</text>
        <dbReference type="Rhea" id="RHEA:17845"/>
        <dbReference type="ChEBI" id="CHEBI:15378"/>
        <dbReference type="ChEBI" id="CHEBI:57783"/>
        <dbReference type="ChEBI" id="CHEBI:58349"/>
        <dbReference type="ChEBI" id="CHEBI:58421"/>
        <dbReference type="ChEBI" id="CHEBI:58453"/>
        <dbReference type="EC" id="1.1.1.193"/>
    </reaction>
</comment>
<feature type="binding site" evidence="14">
    <location>
        <position position="200"/>
    </location>
    <ligand>
        <name>NADP(+)</name>
        <dbReference type="ChEBI" id="CHEBI:58349"/>
    </ligand>
</feature>
<dbReference type="InterPro" id="IPR004794">
    <property type="entry name" value="Eubact_RibD"/>
</dbReference>
<keyword evidence="6 12" id="KW-0686">Riboflavin biosynthesis</keyword>
<evidence type="ECO:0000256" key="9">
    <source>
        <dbReference type="ARBA" id="ARBA00022857"/>
    </source>
</evidence>
<dbReference type="NCBIfam" id="TIGR00326">
    <property type="entry name" value="eubact_ribD"/>
    <property type="match status" value="1"/>
</dbReference>
<evidence type="ECO:0000256" key="4">
    <source>
        <dbReference type="ARBA" id="ARBA00005259"/>
    </source>
</evidence>
<feature type="binding site" evidence="14">
    <location>
        <position position="172"/>
    </location>
    <ligand>
        <name>substrate</name>
    </ligand>
</feature>
<comment type="cofactor">
    <cofactor evidence="12 15">
        <name>Zn(2+)</name>
        <dbReference type="ChEBI" id="CHEBI:29105"/>
    </cofactor>
    <text evidence="12 15">Binds 1 zinc ion.</text>
</comment>
<feature type="binding site" evidence="14">
    <location>
        <position position="158"/>
    </location>
    <ligand>
        <name>NADP(+)</name>
        <dbReference type="ChEBI" id="CHEBI:58349"/>
    </ligand>
</feature>
<evidence type="ECO:0000256" key="7">
    <source>
        <dbReference type="ARBA" id="ARBA00022723"/>
    </source>
</evidence>
<evidence type="ECO:0000256" key="2">
    <source>
        <dbReference type="ARBA" id="ARBA00004882"/>
    </source>
</evidence>
<evidence type="ECO:0000256" key="6">
    <source>
        <dbReference type="ARBA" id="ARBA00022619"/>
    </source>
</evidence>
<comment type="function">
    <text evidence="1 12">Converts 2,5-diamino-6-(ribosylamino)-4(3h)-pyrimidinone 5'-phosphate into 5-amino-6-(ribosylamino)-2,4(1h,3h)-pyrimidinedione 5'-phosphate.</text>
</comment>
<dbReference type="Gene3D" id="3.40.140.10">
    <property type="entry name" value="Cytidine Deaminase, domain 2"/>
    <property type="match status" value="1"/>
</dbReference>
<dbReference type="PROSITE" id="PS51747">
    <property type="entry name" value="CYT_DCMP_DEAMINASES_2"/>
    <property type="match status" value="1"/>
</dbReference>
<keyword evidence="18" id="KW-1185">Reference proteome</keyword>
<evidence type="ECO:0000256" key="12">
    <source>
        <dbReference type="PIRNR" id="PIRNR006769"/>
    </source>
</evidence>
<dbReference type="EC" id="1.1.1.193" evidence="12"/>
<dbReference type="GO" id="GO:0008270">
    <property type="term" value="F:zinc ion binding"/>
    <property type="evidence" value="ECO:0007669"/>
    <property type="project" value="InterPro"/>
</dbReference>
<dbReference type="PANTHER" id="PTHR38011">
    <property type="entry name" value="DIHYDROFOLATE REDUCTASE FAMILY PROTEIN (AFU_ORTHOLOGUE AFUA_8G06820)"/>
    <property type="match status" value="1"/>
</dbReference>
<dbReference type="GO" id="GO:0009231">
    <property type="term" value="P:riboflavin biosynthetic process"/>
    <property type="evidence" value="ECO:0007669"/>
    <property type="project" value="UniProtKB-UniPathway"/>
</dbReference>
<comment type="similarity">
    <text evidence="4 12">In the N-terminal section; belongs to the cytidine and deoxycytidylate deaminase family.</text>
</comment>
<dbReference type="InterPro" id="IPR016192">
    <property type="entry name" value="APOBEC/CMP_deaminase_Zn-bd"/>
</dbReference>
<dbReference type="GO" id="GO:0008703">
    <property type="term" value="F:5-amino-6-(5-phosphoribosylamino)uracil reductase activity"/>
    <property type="evidence" value="ECO:0007669"/>
    <property type="project" value="UniProtKB-EC"/>
</dbReference>
<dbReference type="PIRSF" id="PIRSF006769">
    <property type="entry name" value="RibD"/>
    <property type="match status" value="1"/>
</dbReference>
<comment type="pathway">
    <text evidence="3 12">Cofactor biosynthesis; riboflavin biosynthesis; 5-amino-6-(D-ribitylamino)uracil from GTP: step 3/4.</text>
</comment>
<dbReference type="OrthoDB" id="9800865at2"/>
<keyword evidence="8 12" id="KW-0862">Zinc</keyword>
<comment type="similarity">
    <text evidence="5 12">In the C-terminal section; belongs to the HTP reductase family.</text>
</comment>
<feature type="binding site" evidence="15">
    <location>
        <position position="49"/>
    </location>
    <ligand>
        <name>Zn(2+)</name>
        <dbReference type="ChEBI" id="CHEBI:29105"/>
        <note>catalytic</note>
    </ligand>
</feature>
<evidence type="ECO:0000256" key="8">
    <source>
        <dbReference type="ARBA" id="ARBA00022833"/>
    </source>
</evidence>
<dbReference type="RefSeq" id="WP_007278426.1">
    <property type="nucleotide sequence ID" value="NZ_ABCK01000007.1"/>
</dbReference>
<accession>A6DKL4</accession>
<evidence type="ECO:0000256" key="14">
    <source>
        <dbReference type="PIRSR" id="PIRSR006769-2"/>
    </source>
</evidence>
<feature type="binding site" evidence="14">
    <location>
        <position position="174"/>
    </location>
    <ligand>
        <name>NADP(+)</name>
        <dbReference type="ChEBI" id="CHEBI:58349"/>
    </ligand>
</feature>
<dbReference type="InterPro" id="IPR016193">
    <property type="entry name" value="Cytidine_deaminase-like"/>
</dbReference>
<evidence type="ECO:0000256" key="11">
    <source>
        <dbReference type="ARBA" id="ARBA00023268"/>
    </source>
</evidence>
<keyword evidence="9 12" id="KW-0521">NADP</keyword>
<dbReference type="GO" id="GO:0008835">
    <property type="term" value="F:diaminohydroxyphosphoribosylaminopyrimidine deaminase activity"/>
    <property type="evidence" value="ECO:0007669"/>
    <property type="project" value="UniProtKB-EC"/>
</dbReference>
<feature type="binding site" evidence="14">
    <location>
        <position position="211"/>
    </location>
    <ligand>
        <name>substrate</name>
    </ligand>
</feature>
<evidence type="ECO:0000259" key="16">
    <source>
        <dbReference type="PROSITE" id="PS51747"/>
    </source>
</evidence>
<dbReference type="InterPro" id="IPR024072">
    <property type="entry name" value="DHFR-like_dom_sf"/>
</dbReference>
<dbReference type="Proteomes" id="UP000004947">
    <property type="component" value="Unassembled WGS sequence"/>
</dbReference>
<evidence type="ECO:0000313" key="18">
    <source>
        <dbReference type="Proteomes" id="UP000004947"/>
    </source>
</evidence>
<dbReference type="InterPro" id="IPR050765">
    <property type="entry name" value="Riboflavin_Biosynth_HTPR"/>
</dbReference>
<evidence type="ECO:0000256" key="13">
    <source>
        <dbReference type="PIRSR" id="PIRSR006769-1"/>
    </source>
</evidence>
<keyword evidence="10 12" id="KW-0560">Oxidoreductase</keyword>
<feature type="binding site" evidence="15">
    <location>
        <position position="88"/>
    </location>
    <ligand>
        <name>Zn(2+)</name>
        <dbReference type="ChEBI" id="CHEBI:29105"/>
        <note>catalytic</note>
    </ligand>
</feature>
<comment type="pathway">
    <text evidence="2 12">Cofactor biosynthesis; riboflavin biosynthesis; 5-amino-6-(D-ribitylamino)uracil from GTP: step 2/4.</text>
</comment>
<dbReference type="Gene3D" id="3.40.430.10">
    <property type="entry name" value="Dihydrofolate Reductase, subunit A"/>
    <property type="match status" value="1"/>
</dbReference>
<evidence type="ECO:0000256" key="1">
    <source>
        <dbReference type="ARBA" id="ARBA00002151"/>
    </source>
</evidence>
<keyword evidence="11" id="KW-0511">Multifunctional enzyme</keyword>
<dbReference type="SUPFAM" id="SSF53927">
    <property type="entry name" value="Cytidine deaminase-like"/>
    <property type="match status" value="1"/>
</dbReference>
<dbReference type="PANTHER" id="PTHR38011:SF7">
    <property type="entry name" value="2,5-DIAMINO-6-RIBOSYLAMINO-4(3H)-PYRIMIDINONE 5'-PHOSPHATE REDUCTASE"/>
    <property type="match status" value="1"/>
</dbReference>
<keyword evidence="7 12" id="KW-0479">Metal-binding</keyword>
<comment type="catalytic activity">
    <reaction evidence="12">
        <text>2,5-diamino-6-hydroxy-4-(5-phosphoribosylamino)-pyrimidine + H2O + H(+) = 5-amino-6-(5-phospho-D-ribosylamino)uracil + NH4(+)</text>
        <dbReference type="Rhea" id="RHEA:21868"/>
        <dbReference type="ChEBI" id="CHEBI:15377"/>
        <dbReference type="ChEBI" id="CHEBI:15378"/>
        <dbReference type="ChEBI" id="CHEBI:28938"/>
        <dbReference type="ChEBI" id="CHEBI:58453"/>
        <dbReference type="ChEBI" id="CHEBI:58614"/>
        <dbReference type="EC" id="3.5.4.26"/>
    </reaction>
</comment>
<feature type="binding site" evidence="14">
    <location>
        <position position="271"/>
    </location>
    <ligand>
        <name>substrate</name>
    </ligand>
</feature>
<dbReference type="Pfam" id="PF01872">
    <property type="entry name" value="RibD_C"/>
    <property type="match status" value="1"/>
</dbReference>
<dbReference type="STRING" id="313628.LNTAR_00885"/>
<dbReference type="SUPFAM" id="SSF53597">
    <property type="entry name" value="Dihydrofolate reductase-like"/>
    <property type="match status" value="1"/>
</dbReference>
<evidence type="ECO:0000256" key="3">
    <source>
        <dbReference type="ARBA" id="ARBA00004910"/>
    </source>
</evidence>
<sequence length="342" mass="38024">MHEKWMQRAIDNALKAWGHTSPNPHVGAVIVKDGEVIADGWHKKAGTHHAEKDAITNAKEAGREDDLYGSTIYVTLEPCCTYGRTEPCTEWIMDAGIAKVVYGCTDSNPEHAGRGFNYLLQAGVEIEGPILEEECLAINRFFFKWIDEQKPYVILKMAQTLDGKIATESGQSQWITGAEARHEVQKLRQGCDAIMVGSETLRQDNPSLNVREIENPRHPKRYIWSRSDLDQNFKAFTQEGGATYCRAQSKNEWQYFLSQLGGEEITSLLLEGGGFLASAALKAQIVDEIQFFIAPKILGGEDSRSSVSGLNPLGLDEAIELENMQITPCGKDFLVTAKPVYK</sequence>
<feature type="binding site" evidence="14">
    <location>
        <position position="208"/>
    </location>
    <ligand>
        <name>substrate</name>
    </ligand>
</feature>
<dbReference type="EMBL" id="ABCK01000007">
    <property type="protein sequence ID" value="EDM27912.1"/>
    <property type="molecule type" value="Genomic_DNA"/>
</dbReference>
<dbReference type="UniPathway" id="UPA00275">
    <property type="reaction ID" value="UER00401"/>
</dbReference>
<evidence type="ECO:0000256" key="10">
    <source>
        <dbReference type="ARBA" id="ARBA00023002"/>
    </source>
</evidence>
<keyword evidence="12" id="KW-0378">Hydrolase</keyword>
<feature type="binding site" evidence="14">
    <location>
        <position position="188"/>
    </location>
    <ligand>
        <name>substrate</name>
    </ligand>
</feature>
<organism evidence="17 18">
    <name type="scientific">Lentisphaera araneosa HTCC2155</name>
    <dbReference type="NCBI Taxonomy" id="313628"/>
    <lineage>
        <taxon>Bacteria</taxon>
        <taxon>Pseudomonadati</taxon>
        <taxon>Lentisphaerota</taxon>
        <taxon>Lentisphaeria</taxon>
        <taxon>Lentisphaerales</taxon>
        <taxon>Lentisphaeraceae</taxon>
        <taxon>Lentisphaera</taxon>
    </lineage>
</organism>
<feature type="active site" description="Proton donor" evidence="13">
    <location>
        <position position="51"/>
    </location>
</feature>
<dbReference type="InterPro" id="IPR002734">
    <property type="entry name" value="RibDG_C"/>
</dbReference>
<proteinExistence type="inferred from homology"/>
<feature type="binding site" evidence="14">
    <location>
        <position position="204"/>
    </location>
    <ligand>
        <name>NADP(+)</name>
        <dbReference type="ChEBI" id="CHEBI:58349"/>
    </ligand>
</feature>
<feature type="binding site" evidence="15">
    <location>
        <position position="79"/>
    </location>
    <ligand>
        <name>Zn(2+)</name>
        <dbReference type="ChEBI" id="CHEBI:29105"/>
        <note>catalytic</note>
    </ligand>
</feature>
<evidence type="ECO:0000256" key="15">
    <source>
        <dbReference type="PIRSR" id="PIRSR006769-3"/>
    </source>
</evidence>
<feature type="domain" description="CMP/dCMP-type deaminase" evidence="16">
    <location>
        <begin position="1"/>
        <end position="127"/>
    </location>
</feature>
<name>A6DKL4_9BACT</name>
<dbReference type="eggNOG" id="COG1985">
    <property type="taxonomic scope" value="Bacteria"/>
</dbReference>
<gene>
    <name evidence="17" type="ORF">LNTAR_00885</name>
</gene>